<name>A0ABR9P3S8_9ACTN</name>
<accession>A0ABR9P3S8</accession>
<keyword evidence="1" id="KW-1133">Transmembrane helix</keyword>
<evidence type="ECO:0000256" key="1">
    <source>
        <dbReference type="SAM" id="Phobius"/>
    </source>
</evidence>
<evidence type="ECO:0000313" key="3">
    <source>
        <dbReference type="Proteomes" id="UP000806528"/>
    </source>
</evidence>
<dbReference type="RefSeq" id="WP_193121135.1">
    <property type="nucleotide sequence ID" value="NZ_JADBGI010000005.1"/>
</dbReference>
<evidence type="ECO:0000313" key="2">
    <source>
        <dbReference type="EMBL" id="MBE2998487.1"/>
    </source>
</evidence>
<feature type="transmembrane region" description="Helical" evidence="1">
    <location>
        <begin position="56"/>
        <end position="74"/>
    </location>
</feature>
<gene>
    <name evidence="2" type="ORF">IDM40_07185</name>
</gene>
<keyword evidence="1" id="KW-0812">Transmembrane</keyword>
<sequence length="113" mass="11617">MRTVAAVVLVFEAIVIGLAVPVAINLGGIAPGLAAGLWGGMALAALVLAGLQRHTWAHYAAWALQAAVLFSSFWVDGMMLAAIVFASLWVVGVIMGQRIDDRAAAMKAAEAGS</sequence>
<protein>
    <submittedName>
        <fullName evidence="2">DUF4233 domain-containing protein</fullName>
    </submittedName>
</protein>
<dbReference type="EMBL" id="JADBGI010000005">
    <property type="protein sequence ID" value="MBE2998487.1"/>
    <property type="molecule type" value="Genomic_DNA"/>
</dbReference>
<dbReference type="Pfam" id="PF14017">
    <property type="entry name" value="DUF4233"/>
    <property type="match status" value="1"/>
</dbReference>
<keyword evidence="3" id="KW-1185">Reference proteome</keyword>
<dbReference type="Proteomes" id="UP000806528">
    <property type="component" value="Unassembled WGS sequence"/>
</dbReference>
<organism evidence="2 3">
    <name type="scientific">Nocardiopsis coralli</name>
    <dbReference type="NCBI Taxonomy" id="2772213"/>
    <lineage>
        <taxon>Bacteria</taxon>
        <taxon>Bacillati</taxon>
        <taxon>Actinomycetota</taxon>
        <taxon>Actinomycetes</taxon>
        <taxon>Streptosporangiales</taxon>
        <taxon>Nocardiopsidaceae</taxon>
        <taxon>Nocardiopsis</taxon>
    </lineage>
</organism>
<feature type="transmembrane region" description="Helical" evidence="1">
    <location>
        <begin position="29"/>
        <end position="49"/>
    </location>
</feature>
<dbReference type="InterPro" id="IPR025327">
    <property type="entry name" value="DUF4233"/>
</dbReference>
<comment type="caution">
    <text evidence="2">The sequence shown here is derived from an EMBL/GenBank/DDBJ whole genome shotgun (WGS) entry which is preliminary data.</text>
</comment>
<proteinExistence type="predicted"/>
<reference evidence="2 3" key="1">
    <citation type="submission" date="2020-09" db="EMBL/GenBank/DDBJ databases">
        <title>Diversity and distribution of actinomycetes associated with coral in the coast of Hainan.</title>
        <authorList>
            <person name="Li F."/>
        </authorList>
    </citation>
    <scope>NUCLEOTIDE SEQUENCE [LARGE SCALE GENOMIC DNA]</scope>
    <source>
        <strain evidence="2 3">HNM0947</strain>
    </source>
</reference>
<keyword evidence="1" id="KW-0472">Membrane</keyword>
<feature type="transmembrane region" description="Helical" evidence="1">
    <location>
        <begin position="80"/>
        <end position="97"/>
    </location>
</feature>